<name>A0AA38LM86_TAXCH</name>
<sequence length="59" mass="6288">MFSWLDDEATDDVVVGNNHEEIGVTANKSFDDGVCLGLIGGQDLFMGVEGVGHFKENTG</sequence>
<dbReference type="Proteomes" id="UP000824469">
    <property type="component" value="Unassembled WGS sequence"/>
</dbReference>
<dbReference type="AlphaFoldDB" id="A0AA38LM86"/>
<evidence type="ECO:0000313" key="2">
    <source>
        <dbReference type="Proteomes" id="UP000824469"/>
    </source>
</evidence>
<reference evidence="1 2" key="1">
    <citation type="journal article" date="2021" name="Nat. Plants">
        <title>The Taxus genome provides insights into paclitaxel biosynthesis.</title>
        <authorList>
            <person name="Xiong X."/>
            <person name="Gou J."/>
            <person name="Liao Q."/>
            <person name="Li Y."/>
            <person name="Zhou Q."/>
            <person name="Bi G."/>
            <person name="Li C."/>
            <person name="Du R."/>
            <person name="Wang X."/>
            <person name="Sun T."/>
            <person name="Guo L."/>
            <person name="Liang H."/>
            <person name="Lu P."/>
            <person name="Wu Y."/>
            <person name="Zhang Z."/>
            <person name="Ro D.K."/>
            <person name="Shang Y."/>
            <person name="Huang S."/>
            <person name="Yan J."/>
        </authorList>
    </citation>
    <scope>NUCLEOTIDE SEQUENCE [LARGE SCALE GENOMIC DNA]</scope>
    <source>
        <strain evidence="1">Ta-2019</strain>
    </source>
</reference>
<accession>A0AA38LM86</accession>
<gene>
    <name evidence="1" type="ORF">KI387_007558</name>
</gene>
<protein>
    <submittedName>
        <fullName evidence="1">Uncharacterized protein</fullName>
    </submittedName>
</protein>
<comment type="caution">
    <text evidence="1">The sequence shown here is derived from an EMBL/GenBank/DDBJ whole genome shotgun (WGS) entry which is preliminary data.</text>
</comment>
<keyword evidence="2" id="KW-1185">Reference proteome</keyword>
<organism evidence="1 2">
    <name type="scientific">Taxus chinensis</name>
    <name type="common">Chinese yew</name>
    <name type="synonym">Taxus wallichiana var. chinensis</name>
    <dbReference type="NCBI Taxonomy" id="29808"/>
    <lineage>
        <taxon>Eukaryota</taxon>
        <taxon>Viridiplantae</taxon>
        <taxon>Streptophyta</taxon>
        <taxon>Embryophyta</taxon>
        <taxon>Tracheophyta</taxon>
        <taxon>Spermatophyta</taxon>
        <taxon>Pinopsida</taxon>
        <taxon>Pinidae</taxon>
        <taxon>Conifers II</taxon>
        <taxon>Cupressales</taxon>
        <taxon>Taxaceae</taxon>
        <taxon>Taxus</taxon>
    </lineage>
</organism>
<proteinExistence type="predicted"/>
<feature type="non-terminal residue" evidence="1">
    <location>
        <position position="59"/>
    </location>
</feature>
<dbReference type="EMBL" id="JAHRHJ020000002">
    <property type="protein sequence ID" value="KAH9327380.1"/>
    <property type="molecule type" value="Genomic_DNA"/>
</dbReference>
<evidence type="ECO:0000313" key="1">
    <source>
        <dbReference type="EMBL" id="KAH9327380.1"/>
    </source>
</evidence>